<gene>
    <name evidence="4" type="ORF">J437_LFUL017726</name>
</gene>
<keyword evidence="5" id="KW-1185">Reference proteome</keyword>
<dbReference type="GO" id="GO:0051082">
    <property type="term" value="F:unfolded protein binding"/>
    <property type="evidence" value="ECO:0007669"/>
    <property type="project" value="TreeGrafter"/>
</dbReference>
<dbReference type="InterPro" id="IPR013857">
    <property type="entry name" value="NADH-UbQ_OxRdtase-assoc_prot30"/>
</dbReference>
<keyword evidence="2" id="KW-0732">Signal</keyword>
<dbReference type="AlphaFoldDB" id="A0A8K0P5K0"/>
<evidence type="ECO:0000259" key="3">
    <source>
        <dbReference type="Pfam" id="PF08547"/>
    </source>
</evidence>
<reference evidence="4" key="2">
    <citation type="submission" date="2017-10" db="EMBL/GenBank/DDBJ databases">
        <title>Ladona fulva Genome sequencing and assembly.</title>
        <authorList>
            <person name="Murali S."/>
            <person name="Richards S."/>
            <person name="Bandaranaike D."/>
            <person name="Bellair M."/>
            <person name="Blankenburg K."/>
            <person name="Chao H."/>
            <person name="Dinh H."/>
            <person name="Doddapaneni H."/>
            <person name="Dugan-Rocha S."/>
            <person name="Elkadiri S."/>
            <person name="Gnanaolivu R."/>
            <person name="Hernandez B."/>
            <person name="Skinner E."/>
            <person name="Javaid M."/>
            <person name="Lee S."/>
            <person name="Li M."/>
            <person name="Ming W."/>
            <person name="Munidasa M."/>
            <person name="Muniz J."/>
            <person name="Nguyen L."/>
            <person name="Hughes D."/>
            <person name="Osuji N."/>
            <person name="Pu L.-L."/>
            <person name="Puazo M."/>
            <person name="Qu C."/>
            <person name="Quiroz J."/>
            <person name="Raj R."/>
            <person name="Weissenberger G."/>
            <person name="Xin Y."/>
            <person name="Zou X."/>
            <person name="Han Y."/>
            <person name="Worley K."/>
            <person name="Muzny D."/>
            <person name="Gibbs R."/>
        </authorList>
    </citation>
    <scope>NUCLEOTIDE SEQUENCE</scope>
    <source>
        <strain evidence="4">Sampled in the wild</strain>
    </source>
</reference>
<dbReference type="PANTHER" id="PTHR13194">
    <property type="entry name" value="COMPLEX I INTERMEDIATE-ASSOCIATED PROTEIN 30"/>
    <property type="match status" value="1"/>
</dbReference>
<name>A0A8K0P5K0_LADFU</name>
<dbReference type="OrthoDB" id="426386at2759"/>
<dbReference type="GO" id="GO:0010257">
    <property type="term" value="P:NADH dehydrogenase complex assembly"/>
    <property type="evidence" value="ECO:0007669"/>
    <property type="project" value="TreeGrafter"/>
</dbReference>
<feature type="domain" description="NADH:ubiquinone oxidoreductase intermediate-associated protein 30" evidence="3">
    <location>
        <begin position="53"/>
        <end position="219"/>
    </location>
</feature>
<comment type="similarity">
    <text evidence="1">Belongs to the CIA30 family.</text>
</comment>
<organism evidence="4 5">
    <name type="scientific">Ladona fulva</name>
    <name type="common">Scarce chaser dragonfly</name>
    <name type="synonym">Libellula fulva</name>
    <dbReference type="NCBI Taxonomy" id="123851"/>
    <lineage>
        <taxon>Eukaryota</taxon>
        <taxon>Metazoa</taxon>
        <taxon>Ecdysozoa</taxon>
        <taxon>Arthropoda</taxon>
        <taxon>Hexapoda</taxon>
        <taxon>Insecta</taxon>
        <taxon>Pterygota</taxon>
        <taxon>Palaeoptera</taxon>
        <taxon>Odonata</taxon>
        <taxon>Epiprocta</taxon>
        <taxon>Anisoptera</taxon>
        <taxon>Libelluloidea</taxon>
        <taxon>Libellulidae</taxon>
        <taxon>Ladona</taxon>
    </lineage>
</organism>
<comment type="caution">
    <text evidence="4">The sequence shown here is derived from an EMBL/GenBank/DDBJ whole genome shotgun (WGS) entry which is preliminary data.</text>
</comment>
<evidence type="ECO:0000256" key="1">
    <source>
        <dbReference type="ARBA" id="ARBA00007884"/>
    </source>
</evidence>
<evidence type="ECO:0000313" key="5">
    <source>
        <dbReference type="Proteomes" id="UP000792457"/>
    </source>
</evidence>
<accession>A0A8K0P5K0</accession>
<dbReference type="Pfam" id="PF08547">
    <property type="entry name" value="CIA30"/>
    <property type="match status" value="1"/>
</dbReference>
<evidence type="ECO:0000256" key="2">
    <source>
        <dbReference type="SAM" id="SignalP"/>
    </source>
</evidence>
<feature type="chain" id="PRO_5035472898" description="NADH:ubiquinone oxidoreductase intermediate-associated protein 30 domain-containing protein" evidence="2">
    <location>
        <begin position="24"/>
        <end position="226"/>
    </location>
</feature>
<proteinExistence type="inferred from homology"/>
<dbReference type="PANTHER" id="PTHR13194:SF19">
    <property type="entry name" value="NAD(P)-BINDING ROSSMANN-FOLD SUPERFAMILY PROTEIN"/>
    <property type="match status" value="1"/>
</dbReference>
<evidence type="ECO:0000313" key="4">
    <source>
        <dbReference type="EMBL" id="KAG8234606.1"/>
    </source>
</evidence>
<dbReference type="EMBL" id="KZ308831">
    <property type="protein sequence ID" value="KAG8234606.1"/>
    <property type="molecule type" value="Genomic_DNA"/>
</dbReference>
<dbReference type="InterPro" id="IPR008979">
    <property type="entry name" value="Galactose-bd-like_sf"/>
</dbReference>
<dbReference type="Proteomes" id="UP000792457">
    <property type="component" value="Unassembled WGS sequence"/>
</dbReference>
<sequence>MSEKLAFALSAWILGIFTARVFAANSMNLNRIRRNEGVTEFRAAVDGSPLMLYDFTDSAGVDNWNEISDTVRDVGMSKASFVIQHTQRFRRAIFFSLLNPQVNGAGFAGVKTPVNLDLSGFTKIELRGRAQGNKGYKIVLRHKGQEYEPFPTYENFFEGPEEFSTISLSLDDFKPYYRGRQLNSTEAEPLDVANITSIGLQIYGGVYSPIKQKGPSAFELDWIRAV</sequence>
<feature type="signal peptide" evidence="2">
    <location>
        <begin position="1"/>
        <end position="23"/>
    </location>
</feature>
<protein>
    <recommendedName>
        <fullName evidence="3">NADH:ubiquinone oxidoreductase intermediate-associated protein 30 domain-containing protein</fullName>
    </recommendedName>
</protein>
<reference evidence="4" key="1">
    <citation type="submission" date="2013-04" db="EMBL/GenBank/DDBJ databases">
        <authorList>
            <person name="Qu J."/>
            <person name="Murali S.C."/>
            <person name="Bandaranaike D."/>
            <person name="Bellair M."/>
            <person name="Blankenburg K."/>
            <person name="Chao H."/>
            <person name="Dinh H."/>
            <person name="Doddapaneni H."/>
            <person name="Downs B."/>
            <person name="Dugan-Rocha S."/>
            <person name="Elkadiri S."/>
            <person name="Gnanaolivu R.D."/>
            <person name="Hernandez B."/>
            <person name="Javaid M."/>
            <person name="Jayaseelan J.C."/>
            <person name="Lee S."/>
            <person name="Li M."/>
            <person name="Ming W."/>
            <person name="Munidasa M."/>
            <person name="Muniz J."/>
            <person name="Nguyen L."/>
            <person name="Ongeri F."/>
            <person name="Osuji N."/>
            <person name="Pu L.-L."/>
            <person name="Puazo M."/>
            <person name="Qu C."/>
            <person name="Quiroz J."/>
            <person name="Raj R."/>
            <person name="Weissenberger G."/>
            <person name="Xin Y."/>
            <person name="Zou X."/>
            <person name="Han Y."/>
            <person name="Richards S."/>
            <person name="Worley K."/>
            <person name="Muzny D."/>
            <person name="Gibbs R."/>
        </authorList>
    </citation>
    <scope>NUCLEOTIDE SEQUENCE</scope>
    <source>
        <strain evidence="4">Sampled in the wild</strain>
    </source>
</reference>
<dbReference type="SUPFAM" id="SSF49785">
    <property type="entry name" value="Galactose-binding domain-like"/>
    <property type="match status" value="1"/>
</dbReference>
<dbReference type="InterPro" id="IPR039131">
    <property type="entry name" value="NDUFAF1"/>
</dbReference>